<accession>A0A9Q3F4K8</accession>
<reference evidence="2" key="1">
    <citation type="submission" date="2021-03" db="EMBL/GenBank/DDBJ databases">
        <title>Draft genome sequence of rust myrtle Austropuccinia psidii MF-1, a brazilian biotype.</title>
        <authorList>
            <person name="Quecine M.C."/>
            <person name="Pachon D.M.R."/>
            <person name="Bonatelli M.L."/>
            <person name="Correr F.H."/>
            <person name="Franceschini L.M."/>
            <person name="Leite T.F."/>
            <person name="Margarido G.R.A."/>
            <person name="Almeida C.A."/>
            <person name="Ferrarezi J.A."/>
            <person name="Labate C.A."/>
        </authorList>
    </citation>
    <scope>NUCLEOTIDE SEQUENCE</scope>
    <source>
        <strain evidence="2">MF-1</strain>
    </source>
</reference>
<evidence type="ECO:0000313" key="2">
    <source>
        <dbReference type="EMBL" id="MBW0531412.1"/>
    </source>
</evidence>
<dbReference type="Proteomes" id="UP000765509">
    <property type="component" value="Unassembled WGS sequence"/>
</dbReference>
<keyword evidence="1" id="KW-0175">Coiled coil</keyword>
<feature type="coiled-coil region" evidence="1">
    <location>
        <begin position="43"/>
        <end position="77"/>
    </location>
</feature>
<name>A0A9Q3F4K8_9BASI</name>
<keyword evidence="3" id="KW-1185">Reference proteome</keyword>
<evidence type="ECO:0000256" key="1">
    <source>
        <dbReference type="SAM" id="Coils"/>
    </source>
</evidence>
<dbReference type="EMBL" id="AVOT02036815">
    <property type="protein sequence ID" value="MBW0531412.1"/>
    <property type="molecule type" value="Genomic_DNA"/>
</dbReference>
<protein>
    <submittedName>
        <fullName evidence="2">Uncharacterized protein</fullName>
    </submittedName>
</protein>
<sequence length="88" mass="10328">MPSSSDTVHHSNTPSRIFSAEYIQNMRDIDKMQVSKRQILCQIAMLKCKNERSDEEIALLERELNMKDQIIQQLKSEILRELNDLEAH</sequence>
<organism evidence="2 3">
    <name type="scientific">Austropuccinia psidii MF-1</name>
    <dbReference type="NCBI Taxonomy" id="1389203"/>
    <lineage>
        <taxon>Eukaryota</taxon>
        <taxon>Fungi</taxon>
        <taxon>Dikarya</taxon>
        <taxon>Basidiomycota</taxon>
        <taxon>Pucciniomycotina</taxon>
        <taxon>Pucciniomycetes</taxon>
        <taxon>Pucciniales</taxon>
        <taxon>Sphaerophragmiaceae</taxon>
        <taxon>Austropuccinia</taxon>
    </lineage>
</organism>
<gene>
    <name evidence="2" type="ORF">O181_071127</name>
</gene>
<proteinExistence type="predicted"/>
<evidence type="ECO:0000313" key="3">
    <source>
        <dbReference type="Proteomes" id="UP000765509"/>
    </source>
</evidence>
<comment type="caution">
    <text evidence="2">The sequence shown here is derived from an EMBL/GenBank/DDBJ whole genome shotgun (WGS) entry which is preliminary data.</text>
</comment>
<dbReference type="AlphaFoldDB" id="A0A9Q3F4K8"/>